<dbReference type="RefSeq" id="WP_189475398.1">
    <property type="nucleotide sequence ID" value="NZ_BMYM01000001.1"/>
</dbReference>
<dbReference type="SUPFAM" id="SSF161084">
    <property type="entry name" value="MAPEG domain-like"/>
    <property type="match status" value="1"/>
</dbReference>
<dbReference type="Proteomes" id="UP000644693">
    <property type="component" value="Unassembled WGS sequence"/>
</dbReference>
<sequence>MMALIQSHSDTIMALGALGALMFCQLLVADVVGLRAKHTPGDTVTTDHELLLFRAVRTVANTNESIAIFLVALAFCVLSGASAQTTAYAAWTFVVARALYALCYYLNIQTLRSIMFGLSLLGTAALLITGFMAIA</sequence>
<evidence type="ECO:0000256" key="4">
    <source>
        <dbReference type="ARBA" id="ARBA00023136"/>
    </source>
</evidence>
<evidence type="ECO:0000313" key="7">
    <source>
        <dbReference type="Proteomes" id="UP000644693"/>
    </source>
</evidence>
<feature type="transmembrane region" description="Helical" evidence="5">
    <location>
        <begin position="114"/>
        <end position="134"/>
    </location>
</feature>
<name>A0A918XES3_9GAMM</name>
<reference evidence="6" key="1">
    <citation type="journal article" date="2014" name="Int. J. Syst. Evol. Microbiol.">
        <title>Complete genome sequence of Corynebacterium casei LMG S-19264T (=DSM 44701T), isolated from a smear-ripened cheese.</title>
        <authorList>
            <consortium name="US DOE Joint Genome Institute (JGI-PGF)"/>
            <person name="Walter F."/>
            <person name="Albersmeier A."/>
            <person name="Kalinowski J."/>
            <person name="Ruckert C."/>
        </authorList>
    </citation>
    <scope>NUCLEOTIDE SEQUENCE</scope>
    <source>
        <strain evidence="6">KCTC 23430</strain>
    </source>
</reference>
<accession>A0A918XES3</accession>
<evidence type="ECO:0000256" key="3">
    <source>
        <dbReference type="ARBA" id="ARBA00022989"/>
    </source>
</evidence>
<feature type="transmembrane region" description="Helical" evidence="5">
    <location>
        <begin position="88"/>
        <end position="108"/>
    </location>
</feature>
<dbReference type="GO" id="GO:0016020">
    <property type="term" value="C:membrane"/>
    <property type="evidence" value="ECO:0007669"/>
    <property type="project" value="UniProtKB-SubCell"/>
</dbReference>
<evidence type="ECO:0000256" key="1">
    <source>
        <dbReference type="ARBA" id="ARBA00004370"/>
    </source>
</evidence>
<dbReference type="Pfam" id="PF01124">
    <property type="entry name" value="MAPEG"/>
    <property type="match status" value="1"/>
</dbReference>
<evidence type="ECO:0000256" key="2">
    <source>
        <dbReference type="ARBA" id="ARBA00022692"/>
    </source>
</evidence>
<comment type="subcellular location">
    <subcellularLocation>
        <location evidence="1">Membrane</location>
    </subcellularLocation>
</comment>
<proteinExistence type="predicted"/>
<keyword evidence="4 5" id="KW-0472">Membrane</keyword>
<evidence type="ECO:0000256" key="5">
    <source>
        <dbReference type="SAM" id="Phobius"/>
    </source>
</evidence>
<comment type="caution">
    <text evidence="6">The sequence shown here is derived from an EMBL/GenBank/DDBJ whole genome shotgun (WGS) entry which is preliminary data.</text>
</comment>
<organism evidence="6 7">
    <name type="scientific">Parahalioglobus pacificus</name>
    <dbReference type="NCBI Taxonomy" id="930806"/>
    <lineage>
        <taxon>Bacteria</taxon>
        <taxon>Pseudomonadati</taxon>
        <taxon>Pseudomonadota</taxon>
        <taxon>Gammaproteobacteria</taxon>
        <taxon>Cellvibrionales</taxon>
        <taxon>Halieaceae</taxon>
        <taxon>Parahalioglobus</taxon>
    </lineage>
</organism>
<protein>
    <recommendedName>
        <fullName evidence="8">MAPEG family protein</fullName>
    </recommendedName>
</protein>
<keyword evidence="2 5" id="KW-0812">Transmembrane</keyword>
<keyword evidence="3 5" id="KW-1133">Transmembrane helix</keyword>
<reference evidence="6" key="2">
    <citation type="submission" date="2020-09" db="EMBL/GenBank/DDBJ databases">
        <authorList>
            <person name="Sun Q."/>
            <person name="Kim S."/>
        </authorList>
    </citation>
    <scope>NUCLEOTIDE SEQUENCE</scope>
    <source>
        <strain evidence="6">KCTC 23430</strain>
    </source>
</reference>
<dbReference type="AlphaFoldDB" id="A0A918XES3"/>
<evidence type="ECO:0000313" key="6">
    <source>
        <dbReference type="EMBL" id="GHD28711.1"/>
    </source>
</evidence>
<dbReference type="EMBL" id="BMYM01000001">
    <property type="protein sequence ID" value="GHD28711.1"/>
    <property type="molecule type" value="Genomic_DNA"/>
</dbReference>
<dbReference type="Gene3D" id="1.20.120.550">
    <property type="entry name" value="Membrane associated eicosanoid/glutathione metabolism-like domain"/>
    <property type="match status" value="1"/>
</dbReference>
<dbReference type="InterPro" id="IPR001129">
    <property type="entry name" value="Membr-assoc_MAPEG"/>
</dbReference>
<gene>
    <name evidence="6" type="ORF">GCM10007053_08360</name>
</gene>
<dbReference type="PANTHER" id="PTHR35371">
    <property type="entry name" value="INNER MEMBRANE PROTEIN"/>
    <property type="match status" value="1"/>
</dbReference>
<dbReference type="InterPro" id="IPR023352">
    <property type="entry name" value="MAPEG-like_dom_sf"/>
</dbReference>
<evidence type="ECO:0008006" key="8">
    <source>
        <dbReference type="Google" id="ProtNLM"/>
    </source>
</evidence>
<keyword evidence="7" id="KW-1185">Reference proteome</keyword>
<dbReference type="PANTHER" id="PTHR35371:SF1">
    <property type="entry name" value="BLR7753 PROTEIN"/>
    <property type="match status" value="1"/>
</dbReference>